<accession>A0AB40AVQ3</accession>
<proteinExistence type="predicted"/>
<evidence type="ECO:0000313" key="2">
    <source>
        <dbReference type="RefSeq" id="XP_039118888.1"/>
    </source>
</evidence>
<dbReference type="Proteomes" id="UP001515500">
    <property type="component" value="Unplaced"/>
</dbReference>
<dbReference type="GeneID" id="120255039"/>
<keyword evidence="1" id="KW-1185">Reference proteome</keyword>
<protein>
    <submittedName>
        <fullName evidence="2">Kinesin-like protein KIN-5D</fullName>
    </submittedName>
</protein>
<sequence>MIHKTVLDSVMQHETHIQEMEEEMRSFISTKSEATEELRGMVKKLQTMFCSSIRTLDDLASELDKKSQSTCEKLNTQVNLHSSALDDLWQLEALLLLQKGTYLSYSQALSYTSQSTKLEPCSTAPKGTIWKLGT</sequence>
<dbReference type="AlphaFoldDB" id="A0AB40AVQ3"/>
<evidence type="ECO:0000313" key="1">
    <source>
        <dbReference type="Proteomes" id="UP001515500"/>
    </source>
</evidence>
<reference evidence="2" key="1">
    <citation type="submission" date="2025-08" db="UniProtKB">
        <authorList>
            <consortium name="RefSeq"/>
        </authorList>
    </citation>
    <scope>IDENTIFICATION</scope>
</reference>
<name>A0AB40AVQ3_DIOCR</name>
<organism evidence="1 2">
    <name type="scientific">Dioscorea cayennensis subsp. rotundata</name>
    <name type="common">White Guinea yam</name>
    <name type="synonym">Dioscorea rotundata</name>
    <dbReference type="NCBI Taxonomy" id="55577"/>
    <lineage>
        <taxon>Eukaryota</taxon>
        <taxon>Viridiplantae</taxon>
        <taxon>Streptophyta</taxon>
        <taxon>Embryophyta</taxon>
        <taxon>Tracheophyta</taxon>
        <taxon>Spermatophyta</taxon>
        <taxon>Magnoliopsida</taxon>
        <taxon>Liliopsida</taxon>
        <taxon>Dioscoreales</taxon>
        <taxon>Dioscoreaceae</taxon>
        <taxon>Dioscorea</taxon>
    </lineage>
</organism>
<dbReference type="RefSeq" id="XP_039118888.1">
    <property type="nucleotide sequence ID" value="XM_039262954.1"/>
</dbReference>
<gene>
    <name evidence="2" type="primary">LOC120255039</name>
</gene>